<dbReference type="Pfam" id="PF13443">
    <property type="entry name" value="HTH_26"/>
    <property type="match status" value="1"/>
</dbReference>
<evidence type="ECO:0000259" key="1">
    <source>
        <dbReference type="PROSITE" id="PS50943"/>
    </source>
</evidence>
<accession>A0A7H0JWQ7</accession>
<proteinExistence type="predicted"/>
<reference evidence="4 5" key="1">
    <citation type="submission" date="2020-08" db="EMBL/GenBank/DDBJ databases">
        <title>novel species in genus Corynebacterium.</title>
        <authorList>
            <person name="Zhang G."/>
        </authorList>
    </citation>
    <scope>NUCLEOTIDE SEQUENCE [LARGE SCALE GENOMIC DNA]</scope>
    <source>
        <strain evidence="3">Zg-917</strain>
        <strain evidence="4 5">zg-917</strain>
    </source>
</reference>
<dbReference type="PROSITE" id="PS00356">
    <property type="entry name" value="HTH_LACI_1"/>
    <property type="match status" value="1"/>
</dbReference>
<protein>
    <submittedName>
        <fullName evidence="3">Helix-turn-helix domain-containing protein</fullName>
    </submittedName>
</protein>
<keyword evidence="5" id="KW-1185">Reference proteome</keyword>
<dbReference type="EMBL" id="CP061032">
    <property type="protein sequence ID" value="QNP89473.1"/>
    <property type="molecule type" value="Genomic_DNA"/>
</dbReference>
<gene>
    <name evidence="2" type="ORF">H7348_02095</name>
    <name evidence="3" type="ORF">IAU68_07105</name>
</gene>
<dbReference type="InterPro" id="IPR010982">
    <property type="entry name" value="Lambda_DNA-bd_dom_sf"/>
</dbReference>
<dbReference type="GO" id="GO:0003677">
    <property type="term" value="F:DNA binding"/>
    <property type="evidence" value="ECO:0007669"/>
    <property type="project" value="InterPro"/>
</dbReference>
<dbReference type="Proteomes" id="UP000516235">
    <property type="component" value="Chromosome"/>
</dbReference>
<feature type="domain" description="HTH cro/C1-type" evidence="1">
    <location>
        <begin position="12"/>
        <end position="65"/>
    </location>
</feature>
<dbReference type="CDD" id="cd00093">
    <property type="entry name" value="HTH_XRE"/>
    <property type="match status" value="1"/>
</dbReference>
<dbReference type="SMART" id="SM00530">
    <property type="entry name" value="HTH_XRE"/>
    <property type="match status" value="1"/>
</dbReference>
<dbReference type="PROSITE" id="PS50943">
    <property type="entry name" value="HTH_CROC1"/>
    <property type="match status" value="1"/>
</dbReference>
<dbReference type="EMBL" id="JACMYE010000001">
    <property type="protein sequence ID" value="MBC3178113.1"/>
    <property type="molecule type" value="Genomic_DNA"/>
</dbReference>
<evidence type="ECO:0000313" key="4">
    <source>
        <dbReference type="Proteomes" id="UP000516235"/>
    </source>
</evidence>
<dbReference type="KEGG" id="cluj:IAU68_07105"/>
<evidence type="ECO:0000313" key="3">
    <source>
        <dbReference type="EMBL" id="QNP89473.1"/>
    </source>
</evidence>
<dbReference type="InterPro" id="IPR001387">
    <property type="entry name" value="Cro/C1-type_HTH"/>
</dbReference>
<dbReference type="SUPFAM" id="SSF47413">
    <property type="entry name" value="lambda repressor-like DNA-binding domains"/>
    <property type="match status" value="1"/>
</dbReference>
<sequence length="76" mass="7854">MKANIYAKADVLSALIAERGLTLSELAERAGVTRHTVRNALDGRPVSAGFVAGIGLALGVDFAEVFTIRAQAAEAA</sequence>
<dbReference type="Gene3D" id="1.10.260.40">
    <property type="entry name" value="lambda repressor-like DNA-binding domains"/>
    <property type="match status" value="1"/>
</dbReference>
<evidence type="ECO:0000313" key="5">
    <source>
        <dbReference type="Proteomes" id="UP000642876"/>
    </source>
</evidence>
<name>A0A7H0JWQ7_9CORY</name>
<organism evidence="3 4">
    <name type="scientific">Corynebacterium lujinxingii</name>
    <dbReference type="NCBI Taxonomy" id="2763010"/>
    <lineage>
        <taxon>Bacteria</taxon>
        <taxon>Bacillati</taxon>
        <taxon>Actinomycetota</taxon>
        <taxon>Actinomycetes</taxon>
        <taxon>Mycobacteriales</taxon>
        <taxon>Corynebacteriaceae</taxon>
        <taxon>Corynebacterium</taxon>
    </lineage>
</organism>
<dbReference type="RefSeq" id="WP_171192617.1">
    <property type="nucleotide sequence ID" value="NZ_CP061032.1"/>
</dbReference>
<dbReference type="Proteomes" id="UP000642876">
    <property type="component" value="Unassembled WGS sequence"/>
</dbReference>
<dbReference type="AlphaFoldDB" id="A0A7H0JWQ7"/>
<evidence type="ECO:0000313" key="2">
    <source>
        <dbReference type="EMBL" id="MBC3178113.1"/>
    </source>
</evidence>